<comment type="caution">
    <text evidence="1">The sequence shown here is derived from an EMBL/GenBank/DDBJ whole genome shotgun (WGS) entry which is preliminary data.</text>
</comment>
<proteinExistence type="predicted"/>
<dbReference type="EMBL" id="LAZR01002496">
    <property type="protein sequence ID" value="KKN29333.1"/>
    <property type="molecule type" value="Genomic_DNA"/>
</dbReference>
<evidence type="ECO:0000313" key="1">
    <source>
        <dbReference type="EMBL" id="KKN29333.1"/>
    </source>
</evidence>
<organism evidence="1">
    <name type="scientific">marine sediment metagenome</name>
    <dbReference type="NCBI Taxonomy" id="412755"/>
    <lineage>
        <taxon>unclassified sequences</taxon>
        <taxon>metagenomes</taxon>
        <taxon>ecological metagenomes</taxon>
    </lineage>
</organism>
<name>A0A0F9SJ28_9ZZZZ</name>
<accession>A0A0F9SJ28</accession>
<dbReference type="AlphaFoldDB" id="A0A0F9SJ28"/>
<reference evidence="1" key="1">
    <citation type="journal article" date="2015" name="Nature">
        <title>Complex archaea that bridge the gap between prokaryotes and eukaryotes.</title>
        <authorList>
            <person name="Spang A."/>
            <person name="Saw J.H."/>
            <person name="Jorgensen S.L."/>
            <person name="Zaremba-Niedzwiedzka K."/>
            <person name="Martijn J."/>
            <person name="Lind A.E."/>
            <person name="van Eijk R."/>
            <person name="Schleper C."/>
            <person name="Guy L."/>
            <person name="Ettema T.J."/>
        </authorList>
    </citation>
    <scope>NUCLEOTIDE SEQUENCE</scope>
</reference>
<sequence length="72" mass="7873">MKVKIGHRYHLSATQSYLISAIKEGGAANVLNDFDGTDEEAIEAIRGDGLDHYPIGECDNRLENGRCNGHSK</sequence>
<protein>
    <submittedName>
        <fullName evidence="1">Uncharacterized protein</fullName>
    </submittedName>
</protein>
<gene>
    <name evidence="1" type="ORF">LCGC14_0845430</name>
</gene>